<organism evidence="2 3">
    <name type="scientific">Corchorus olitorius</name>
    <dbReference type="NCBI Taxonomy" id="93759"/>
    <lineage>
        <taxon>Eukaryota</taxon>
        <taxon>Viridiplantae</taxon>
        <taxon>Streptophyta</taxon>
        <taxon>Embryophyta</taxon>
        <taxon>Tracheophyta</taxon>
        <taxon>Spermatophyta</taxon>
        <taxon>Magnoliopsida</taxon>
        <taxon>eudicotyledons</taxon>
        <taxon>Gunneridae</taxon>
        <taxon>Pentapetalae</taxon>
        <taxon>rosids</taxon>
        <taxon>malvids</taxon>
        <taxon>Malvales</taxon>
        <taxon>Malvaceae</taxon>
        <taxon>Grewioideae</taxon>
        <taxon>Apeibeae</taxon>
        <taxon>Corchorus</taxon>
    </lineage>
</organism>
<dbReference type="STRING" id="93759.A0A1R3IW81"/>
<evidence type="ECO:0000313" key="2">
    <source>
        <dbReference type="EMBL" id="OMO86814.1"/>
    </source>
</evidence>
<gene>
    <name evidence="2" type="ORF">COLO4_20916</name>
</gene>
<protein>
    <recommendedName>
        <fullName evidence="1">MULE transposase domain-containing protein</fullName>
    </recommendedName>
</protein>
<feature type="domain" description="MULE transposase" evidence="1">
    <location>
        <begin position="65"/>
        <end position="113"/>
    </location>
</feature>
<dbReference type="Pfam" id="PF10551">
    <property type="entry name" value="MULE"/>
    <property type="match status" value="1"/>
</dbReference>
<evidence type="ECO:0000313" key="3">
    <source>
        <dbReference type="Proteomes" id="UP000187203"/>
    </source>
</evidence>
<evidence type="ECO:0000259" key="1">
    <source>
        <dbReference type="Pfam" id="PF10551"/>
    </source>
</evidence>
<dbReference type="Proteomes" id="UP000187203">
    <property type="component" value="Unassembled WGS sequence"/>
</dbReference>
<dbReference type="PANTHER" id="PTHR47718">
    <property type="entry name" value="OS01G0519700 PROTEIN"/>
    <property type="match status" value="1"/>
</dbReference>
<dbReference type="InterPro" id="IPR018289">
    <property type="entry name" value="MULE_transposase_dom"/>
</dbReference>
<reference evidence="3" key="1">
    <citation type="submission" date="2013-09" db="EMBL/GenBank/DDBJ databases">
        <title>Corchorus olitorius genome sequencing.</title>
        <authorList>
            <person name="Alam M."/>
            <person name="Haque M.S."/>
            <person name="Islam M.S."/>
            <person name="Emdad E.M."/>
            <person name="Islam M.M."/>
            <person name="Ahmed B."/>
            <person name="Halim A."/>
            <person name="Hossen Q.M.M."/>
            <person name="Hossain M.Z."/>
            <person name="Ahmed R."/>
            <person name="Khan M.M."/>
            <person name="Islam R."/>
            <person name="Rashid M.M."/>
            <person name="Khan S.A."/>
            <person name="Rahman M.S."/>
            <person name="Alam M."/>
            <person name="Yahiya A.S."/>
            <person name="Khan M.S."/>
            <person name="Azam M.S."/>
            <person name="Haque T."/>
            <person name="Lashkar M.Z.H."/>
            <person name="Akhand A.I."/>
            <person name="Morshed G."/>
            <person name="Roy S."/>
            <person name="Uddin K.S."/>
            <person name="Rabeya T."/>
            <person name="Hossain A.S."/>
            <person name="Chowdhury A."/>
            <person name="Snigdha A.R."/>
            <person name="Mortoza M.S."/>
            <person name="Matin S.A."/>
            <person name="Hoque S.M.E."/>
            <person name="Islam M.K."/>
            <person name="Roy D.K."/>
            <person name="Haider R."/>
            <person name="Moosa M.M."/>
            <person name="Elias S.M."/>
            <person name="Hasan A.M."/>
            <person name="Jahan S."/>
            <person name="Shafiuddin M."/>
            <person name="Mahmood N."/>
            <person name="Shommy N.S."/>
        </authorList>
    </citation>
    <scope>NUCLEOTIDE SEQUENCE [LARGE SCALE GENOMIC DNA]</scope>
    <source>
        <strain evidence="3">cv. O-4</strain>
    </source>
</reference>
<proteinExistence type="predicted"/>
<dbReference type="PANTHER" id="PTHR47718:SF13">
    <property type="entry name" value="OS09G0290500 PROTEIN"/>
    <property type="match status" value="1"/>
</dbReference>
<dbReference type="OrthoDB" id="1426481at2759"/>
<dbReference type="EMBL" id="AWUE01017509">
    <property type="protein sequence ID" value="OMO86814.1"/>
    <property type="molecule type" value="Genomic_DNA"/>
</dbReference>
<name>A0A1R3IW81_9ROSI</name>
<keyword evidence="3" id="KW-1185">Reference proteome</keyword>
<dbReference type="AlphaFoldDB" id="A0A1R3IW81"/>
<sequence>MESRSTIKEFGDVKNALYYLETRASVDPRFYVQYQNNTGEDSEVLRRVFWADSRRRADYHIFGDVIAFDATYKKNRRDVALLVFVGCNNHHHNIVYGFRLLEKETEGDYVWVL</sequence>
<comment type="caution">
    <text evidence="2">The sequence shown here is derived from an EMBL/GenBank/DDBJ whole genome shotgun (WGS) entry which is preliminary data.</text>
</comment>
<accession>A0A1R3IW81</accession>